<dbReference type="Proteomes" id="UP000650524">
    <property type="component" value="Unassembled WGS sequence"/>
</dbReference>
<evidence type="ECO:0000313" key="1">
    <source>
        <dbReference type="EMBL" id="MBC8176549.1"/>
    </source>
</evidence>
<dbReference type="AlphaFoldDB" id="A0A8J6MZU9"/>
<name>A0A8J6MZU9_9DELT</name>
<dbReference type="EMBL" id="JACNJD010000143">
    <property type="protein sequence ID" value="MBC8176549.1"/>
    <property type="molecule type" value="Genomic_DNA"/>
</dbReference>
<comment type="caution">
    <text evidence="1">The sequence shown here is derived from an EMBL/GenBank/DDBJ whole genome shotgun (WGS) entry which is preliminary data.</text>
</comment>
<sequence>MIALKHEGSGFTQVGEINGVPIEGAAYPGNFSPGKHKIPLRRNQGE</sequence>
<evidence type="ECO:0000313" key="2">
    <source>
        <dbReference type="Proteomes" id="UP000650524"/>
    </source>
</evidence>
<organism evidence="1 2">
    <name type="scientific">Candidatus Desulfacyla euxinica</name>
    <dbReference type="NCBI Taxonomy" id="2841693"/>
    <lineage>
        <taxon>Bacteria</taxon>
        <taxon>Deltaproteobacteria</taxon>
        <taxon>Candidatus Desulfacyla</taxon>
    </lineage>
</organism>
<protein>
    <submittedName>
        <fullName evidence="1">Uncharacterized protein</fullName>
    </submittedName>
</protein>
<proteinExistence type="predicted"/>
<accession>A0A8J6MZU9</accession>
<gene>
    <name evidence="1" type="ORF">H8E19_04015</name>
</gene>
<reference evidence="1 2" key="1">
    <citation type="submission" date="2020-08" db="EMBL/GenBank/DDBJ databases">
        <title>Bridging the membrane lipid divide: bacteria of the FCB group superphylum have the potential to synthesize archaeal ether lipids.</title>
        <authorList>
            <person name="Villanueva L."/>
            <person name="Von Meijenfeldt F.A.B."/>
            <person name="Westbye A.B."/>
            <person name="Yadav S."/>
            <person name="Hopmans E.C."/>
            <person name="Dutilh B.E."/>
            <person name="Sinninghe Damste J.S."/>
        </authorList>
    </citation>
    <scope>NUCLEOTIDE SEQUENCE [LARGE SCALE GENOMIC DNA]</scope>
    <source>
        <strain evidence="1">NIOZ-UU27</strain>
    </source>
</reference>